<evidence type="ECO:0000256" key="1">
    <source>
        <dbReference type="ARBA" id="ARBA00004571"/>
    </source>
</evidence>
<protein>
    <submittedName>
        <fullName evidence="10">TonB-dependent receptor</fullName>
    </submittedName>
</protein>
<dbReference type="Gene3D" id="2.170.130.10">
    <property type="entry name" value="TonB-dependent receptor, plug domain"/>
    <property type="match status" value="1"/>
</dbReference>
<feature type="signal peptide" evidence="8">
    <location>
        <begin position="1"/>
        <end position="21"/>
    </location>
</feature>
<evidence type="ECO:0000259" key="9">
    <source>
        <dbReference type="Pfam" id="PF07715"/>
    </source>
</evidence>
<feature type="domain" description="TonB-dependent receptor plug" evidence="9">
    <location>
        <begin position="115"/>
        <end position="222"/>
    </location>
</feature>
<keyword evidence="2 7" id="KW-0813">Transport</keyword>
<dbReference type="InterPro" id="IPR023997">
    <property type="entry name" value="TonB-dep_OMP_SusC/RagA_CS"/>
</dbReference>
<dbReference type="RefSeq" id="WP_125031649.1">
    <property type="nucleotide sequence ID" value="NZ_JAPXVP010000015.1"/>
</dbReference>
<dbReference type="InterPro" id="IPR039426">
    <property type="entry name" value="TonB-dep_rcpt-like"/>
</dbReference>
<keyword evidence="3 7" id="KW-1134">Transmembrane beta strand</keyword>
<dbReference type="Gene3D" id="2.40.170.20">
    <property type="entry name" value="TonB-dependent receptor, beta-barrel domain"/>
    <property type="match status" value="1"/>
</dbReference>
<dbReference type="OrthoDB" id="9768177at2"/>
<evidence type="ECO:0000256" key="5">
    <source>
        <dbReference type="ARBA" id="ARBA00023136"/>
    </source>
</evidence>
<comment type="similarity">
    <text evidence="7">Belongs to the TonB-dependent receptor family.</text>
</comment>
<dbReference type="InterPro" id="IPR012910">
    <property type="entry name" value="Plug_dom"/>
</dbReference>
<keyword evidence="5 7" id="KW-0472">Membrane</keyword>
<dbReference type="Pfam" id="PF07715">
    <property type="entry name" value="Plug"/>
    <property type="match status" value="1"/>
</dbReference>
<comment type="caution">
    <text evidence="10">The sequence shown here is derived from an EMBL/GenBank/DDBJ whole genome shotgun (WGS) entry which is preliminary data.</text>
</comment>
<comment type="subcellular location">
    <subcellularLocation>
        <location evidence="1 7">Cell outer membrane</location>
        <topology evidence="1 7">Multi-pass membrane protein</topology>
    </subcellularLocation>
</comment>
<dbReference type="EMBL" id="QQWG01000018">
    <property type="protein sequence ID" value="RRG19642.1"/>
    <property type="molecule type" value="Genomic_DNA"/>
</dbReference>
<dbReference type="Pfam" id="PF13715">
    <property type="entry name" value="CarbopepD_reg_2"/>
    <property type="match status" value="1"/>
</dbReference>
<sequence length="1038" mass="114216">MKKSLFSMLILCLIGLQSVFAQSREVSGVVTSAEDGMSVPGVSVIVKGTTIGTSTDFDGKYSISVPADGKILVFSAVGMKKIEVAITSNVINMVMESESIGVDEVVVVAYGTKNKRALTGAVTSVGAEVLENQIAVSPISSIQGAAPGVNILTSGGQPGENPTIRIRGVGSVNASADPLIVVDGVVFSGNLNSISSSQIETINVLKDASASALYGSRASNGVILITTKGGKYVKKDATISINARAGVSNAAVDLYDYVGAEDYMKYSWEALRNGAITGGADAATAGQTATNSLITNLGYNPYDTANPVGADGEIVSGANLKYDSDWYDALSNDNAFYNEYDLSVNGSSDNVVYFINGNYLKQEGAIIESEFERYSGRINLKAKLRDWMEMGTNSSFSKSIQNYPNQSGNSYTSIMQWANSVANIYPIYQRDANGDLKYDSNNAKMYDYGNASGQAINAVRPVLGGENAVSSSLLNEILYTRSNLFSSTFLKLDLHKNLSFRTNFGYERYVFDSNEYDHYKFGSAASVGGRVSQERTITETTTITNSLNYKKDFEDHSIAVDLISEMYDYNYDRLSAQGTGFLPGVKVMSGSTVPESVGGYINSERLESYMARVDYNYKQRYFVDFSARRDGSSRFSEDNRWGTFYSVGANWILSDENFMKSFADKIDLLKIRGSYGELGNNRGIGYFPYYAAYGTGWNNGENTGVLQGGIVDQNIKWEKTALFNVALDYGFFNNRVTGSFEYYSKESVDLLFDMPLPSSTGNTKVTTNIGTVKNSGFEFIVNTVNVHTDDVYWTSTFNISTNKNELTKLPQEEIISGTKKWKVGKSMYDFFIKEYAGVDSDNGEALWYTDVEDAEGNVTRETTNDYDEADRYYQGSSLPDFTGGFGSYFKYKNFDLNVQFNFSVGGQLYDYSYAGLMGSLDRPGYQLHVDIKNRWQQKGDITNTPKLTSEENSYNGTSTRFLFDNDYLRMKALTIGYNLPESILKKTKLNKCRFYFQADNLLTFSTIKGIDPEQNLAGTTDSRSNIMKTVSVGVNLEF</sequence>
<dbReference type="Proteomes" id="UP000285794">
    <property type="component" value="Unassembled WGS sequence"/>
</dbReference>
<dbReference type="PROSITE" id="PS52016">
    <property type="entry name" value="TONB_DEPENDENT_REC_3"/>
    <property type="match status" value="1"/>
</dbReference>
<dbReference type="Gene3D" id="2.60.40.1120">
    <property type="entry name" value="Carboxypeptidase-like, regulatory domain"/>
    <property type="match status" value="1"/>
</dbReference>
<dbReference type="NCBIfam" id="TIGR04056">
    <property type="entry name" value="OMP_RagA_SusC"/>
    <property type="match status" value="1"/>
</dbReference>
<dbReference type="InterPro" id="IPR023996">
    <property type="entry name" value="TonB-dep_OMP_SusC/RagA"/>
</dbReference>
<evidence type="ECO:0000256" key="6">
    <source>
        <dbReference type="ARBA" id="ARBA00023237"/>
    </source>
</evidence>
<evidence type="ECO:0000256" key="2">
    <source>
        <dbReference type="ARBA" id="ARBA00022448"/>
    </source>
</evidence>
<evidence type="ECO:0000256" key="8">
    <source>
        <dbReference type="SAM" id="SignalP"/>
    </source>
</evidence>
<proteinExistence type="inferred from homology"/>
<reference evidence="10 11" key="1">
    <citation type="submission" date="2018-07" db="EMBL/GenBank/DDBJ databases">
        <title>Draft genome sequence of Ancylomarina sp. M1P.</title>
        <authorList>
            <person name="Yadav S."/>
            <person name="Villanueva L."/>
            <person name="Damste J.S.S."/>
        </authorList>
    </citation>
    <scope>NUCLEOTIDE SEQUENCE [LARGE SCALE GENOMIC DNA]</scope>
    <source>
        <strain evidence="10 11">M1P</strain>
    </source>
</reference>
<dbReference type="InterPro" id="IPR008969">
    <property type="entry name" value="CarboxyPept-like_regulatory"/>
</dbReference>
<evidence type="ECO:0000256" key="7">
    <source>
        <dbReference type="PROSITE-ProRule" id="PRU01360"/>
    </source>
</evidence>
<dbReference type="InterPro" id="IPR037066">
    <property type="entry name" value="Plug_dom_sf"/>
</dbReference>
<dbReference type="GO" id="GO:0009279">
    <property type="term" value="C:cell outer membrane"/>
    <property type="evidence" value="ECO:0007669"/>
    <property type="project" value="UniProtKB-SubCell"/>
</dbReference>
<keyword evidence="8" id="KW-0732">Signal</keyword>
<dbReference type="InterPro" id="IPR036942">
    <property type="entry name" value="Beta-barrel_TonB_sf"/>
</dbReference>
<organism evidence="10 11">
    <name type="scientific">Ancylomarina euxinus</name>
    <dbReference type="NCBI Taxonomy" id="2283627"/>
    <lineage>
        <taxon>Bacteria</taxon>
        <taxon>Pseudomonadati</taxon>
        <taxon>Bacteroidota</taxon>
        <taxon>Bacteroidia</taxon>
        <taxon>Marinilabiliales</taxon>
        <taxon>Marinifilaceae</taxon>
        <taxon>Ancylomarina</taxon>
    </lineage>
</organism>
<accession>A0A425XY04</accession>
<dbReference type="SUPFAM" id="SSF56935">
    <property type="entry name" value="Porins"/>
    <property type="match status" value="1"/>
</dbReference>
<evidence type="ECO:0000256" key="3">
    <source>
        <dbReference type="ARBA" id="ARBA00022452"/>
    </source>
</evidence>
<evidence type="ECO:0000256" key="4">
    <source>
        <dbReference type="ARBA" id="ARBA00022692"/>
    </source>
</evidence>
<gene>
    <name evidence="10" type="ORF">DWB61_14715</name>
</gene>
<keyword evidence="4 7" id="KW-0812">Transmembrane</keyword>
<evidence type="ECO:0000313" key="10">
    <source>
        <dbReference type="EMBL" id="RRG19642.1"/>
    </source>
</evidence>
<keyword evidence="10" id="KW-0675">Receptor</keyword>
<feature type="chain" id="PRO_5019235332" evidence="8">
    <location>
        <begin position="22"/>
        <end position="1038"/>
    </location>
</feature>
<keyword evidence="11" id="KW-1185">Reference proteome</keyword>
<dbReference type="NCBIfam" id="TIGR04057">
    <property type="entry name" value="SusC_RagA_signa"/>
    <property type="match status" value="1"/>
</dbReference>
<evidence type="ECO:0000313" key="11">
    <source>
        <dbReference type="Proteomes" id="UP000285794"/>
    </source>
</evidence>
<keyword evidence="6 7" id="KW-0998">Cell outer membrane</keyword>
<name>A0A425XY04_9BACT</name>
<dbReference type="AlphaFoldDB" id="A0A425XY04"/>
<dbReference type="SUPFAM" id="SSF49464">
    <property type="entry name" value="Carboxypeptidase regulatory domain-like"/>
    <property type="match status" value="1"/>
</dbReference>